<accession>A0A183PT78</accession>
<name>A0A183PT78_9TREM</name>
<gene>
    <name evidence="1" type="ORF">SMTD_LOCUS17564</name>
</gene>
<organism evidence="1 2">
    <name type="scientific">Schistosoma mattheei</name>
    <dbReference type="NCBI Taxonomy" id="31246"/>
    <lineage>
        <taxon>Eukaryota</taxon>
        <taxon>Metazoa</taxon>
        <taxon>Spiralia</taxon>
        <taxon>Lophotrochozoa</taxon>
        <taxon>Platyhelminthes</taxon>
        <taxon>Trematoda</taxon>
        <taxon>Digenea</taxon>
        <taxon>Strigeidida</taxon>
        <taxon>Schistosomatoidea</taxon>
        <taxon>Schistosomatidae</taxon>
        <taxon>Schistosoma</taxon>
    </lineage>
</organism>
<dbReference type="EMBL" id="UZAL01038936">
    <property type="protein sequence ID" value="VDP74575.1"/>
    <property type="molecule type" value="Genomic_DNA"/>
</dbReference>
<evidence type="ECO:0000313" key="2">
    <source>
        <dbReference type="Proteomes" id="UP000269396"/>
    </source>
</evidence>
<protein>
    <submittedName>
        <fullName evidence="1">Uncharacterized protein</fullName>
    </submittedName>
</protein>
<keyword evidence="2" id="KW-1185">Reference proteome</keyword>
<sequence length="136" mass="15217">MAEMACQTVSPVCTVIRNADMEAINCNLIKEGSGSEMMEKDQEKNKGYGKLFLAVFTQKTLLDEELDPNTNSTNRLLIVDFDRDDVHKALSTLDTETSTVPNELHLKILRHFAQYIPVPLTVIFNMSLGQGVLPMD</sequence>
<proteinExistence type="predicted"/>
<evidence type="ECO:0000313" key="1">
    <source>
        <dbReference type="EMBL" id="VDP74575.1"/>
    </source>
</evidence>
<dbReference type="AlphaFoldDB" id="A0A183PT78"/>
<reference evidence="1 2" key="1">
    <citation type="submission" date="2018-11" db="EMBL/GenBank/DDBJ databases">
        <authorList>
            <consortium name="Pathogen Informatics"/>
        </authorList>
    </citation>
    <scope>NUCLEOTIDE SEQUENCE [LARGE SCALE GENOMIC DNA]</scope>
    <source>
        <strain>Denwood</strain>
        <strain evidence="2">Zambia</strain>
    </source>
</reference>
<dbReference type="Proteomes" id="UP000269396">
    <property type="component" value="Unassembled WGS sequence"/>
</dbReference>